<keyword evidence="8 11" id="KW-0443">Lipid metabolism</keyword>
<dbReference type="EC" id="2.3.1.20" evidence="4 11"/>
<dbReference type="SUPFAM" id="SSF52777">
    <property type="entry name" value="CoA-dependent acyltransferases"/>
    <property type="match status" value="2"/>
</dbReference>
<feature type="domain" description="O-acyltransferase WSD1 C-terminal" evidence="13">
    <location>
        <begin position="308"/>
        <end position="454"/>
    </location>
</feature>
<keyword evidence="15" id="KW-1185">Reference proteome</keyword>
<comment type="catalytic activity">
    <reaction evidence="10 11">
        <text>an acyl-CoA + a 1,2-diacyl-sn-glycerol = a triacyl-sn-glycerol + CoA</text>
        <dbReference type="Rhea" id="RHEA:10868"/>
        <dbReference type="ChEBI" id="CHEBI:17815"/>
        <dbReference type="ChEBI" id="CHEBI:57287"/>
        <dbReference type="ChEBI" id="CHEBI:58342"/>
        <dbReference type="ChEBI" id="CHEBI:64615"/>
        <dbReference type="EC" id="2.3.1.20"/>
    </reaction>
</comment>
<dbReference type="Gene3D" id="3.30.559.30">
    <property type="entry name" value="Nonribosomal peptide synthetase, condensation domain"/>
    <property type="match status" value="1"/>
</dbReference>
<evidence type="ECO:0000256" key="11">
    <source>
        <dbReference type="RuleBase" id="RU361241"/>
    </source>
</evidence>
<dbReference type="Proteomes" id="UP001432062">
    <property type="component" value="Chromosome"/>
</dbReference>
<evidence type="ECO:0000259" key="13">
    <source>
        <dbReference type="Pfam" id="PF06974"/>
    </source>
</evidence>
<dbReference type="EMBL" id="CP109441">
    <property type="protein sequence ID" value="WUV44134.1"/>
    <property type="molecule type" value="Genomic_DNA"/>
</dbReference>
<dbReference type="InterPro" id="IPR004255">
    <property type="entry name" value="O-acyltransferase_WSD1_N"/>
</dbReference>
<proteinExistence type="inferred from homology"/>
<evidence type="ECO:0000256" key="1">
    <source>
        <dbReference type="ARBA" id="ARBA00004771"/>
    </source>
</evidence>
<keyword evidence="9 11" id="KW-0012">Acyltransferase</keyword>
<dbReference type="InterPro" id="IPR045034">
    <property type="entry name" value="O-acyltransferase_WSD1-like"/>
</dbReference>
<comment type="pathway">
    <text evidence="1 11">Glycerolipid metabolism; triacylglycerol biosynthesis.</text>
</comment>
<dbReference type="PANTHER" id="PTHR31650">
    <property type="entry name" value="O-ACYLTRANSFERASE (WSD1-LIKE) FAMILY PROTEIN"/>
    <property type="match status" value="1"/>
</dbReference>
<dbReference type="RefSeq" id="WP_329406952.1">
    <property type="nucleotide sequence ID" value="NZ_CP109441.1"/>
</dbReference>
<comment type="similarity">
    <text evidence="3 11">Belongs to the long-chain O-acyltransferase family.</text>
</comment>
<organism evidence="14 15">
    <name type="scientific">Nocardia vinacea</name>
    <dbReference type="NCBI Taxonomy" id="96468"/>
    <lineage>
        <taxon>Bacteria</taxon>
        <taxon>Bacillati</taxon>
        <taxon>Actinomycetota</taxon>
        <taxon>Actinomycetes</taxon>
        <taxon>Mycobacteriales</taxon>
        <taxon>Nocardiaceae</taxon>
        <taxon>Nocardia</taxon>
    </lineage>
</organism>
<evidence type="ECO:0000256" key="9">
    <source>
        <dbReference type="ARBA" id="ARBA00023315"/>
    </source>
</evidence>
<evidence type="ECO:0000256" key="2">
    <source>
        <dbReference type="ARBA" id="ARBA00005189"/>
    </source>
</evidence>
<evidence type="ECO:0000256" key="10">
    <source>
        <dbReference type="ARBA" id="ARBA00048109"/>
    </source>
</evidence>
<keyword evidence="7 11" id="KW-0319">Glycerol metabolism</keyword>
<keyword evidence="5 11" id="KW-0444">Lipid biosynthesis</keyword>
<dbReference type="Pfam" id="PF06974">
    <property type="entry name" value="WS_DGAT_C"/>
    <property type="match status" value="1"/>
</dbReference>
<keyword evidence="6 11" id="KW-0808">Transferase</keyword>
<evidence type="ECO:0000256" key="8">
    <source>
        <dbReference type="ARBA" id="ARBA00023098"/>
    </source>
</evidence>
<comment type="pathway">
    <text evidence="2">Lipid metabolism.</text>
</comment>
<evidence type="ECO:0000256" key="7">
    <source>
        <dbReference type="ARBA" id="ARBA00022798"/>
    </source>
</evidence>
<evidence type="ECO:0000313" key="14">
    <source>
        <dbReference type="EMBL" id="WUV44134.1"/>
    </source>
</evidence>
<dbReference type="InterPro" id="IPR009721">
    <property type="entry name" value="O-acyltransferase_WSD1_C"/>
</dbReference>
<evidence type="ECO:0000313" key="15">
    <source>
        <dbReference type="Proteomes" id="UP001432062"/>
    </source>
</evidence>
<evidence type="ECO:0000256" key="4">
    <source>
        <dbReference type="ARBA" id="ARBA00013244"/>
    </source>
</evidence>
<dbReference type="InterPro" id="IPR023213">
    <property type="entry name" value="CAT-like_dom_sf"/>
</dbReference>
<evidence type="ECO:0000256" key="3">
    <source>
        <dbReference type="ARBA" id="ARBA00009587"/>
    </source>
</evidence>
<evidence type="ECO:0000259" key="12">
    <source>
        <dbReference type="Pfam" id="PF03007"/>
    </source>
</evidence>
<sequence>MPKRKPLGVLDAAFLTLDSREISAHVGILVTLSRPENAGPEFIRDLVAQLREATTFTAPFNYRLARSPLRKIRPAWDVLPDDEVDLDYHFQHSALPSPGGQRELGVLVSRLHSLPLDRSRPLWECHLIEGLSEGRFALYVKVHHAVTDGVNGTRRIAKMFDVDPESSRLHAVWQTEPETTEWIRATTGLRSRVRGWFDLAGGLGVAVGRILEDAVRPSDPAVAVPFRVPTMEVLNGRICRERRFATQSYPLERVKRVATVLGVTVNDVFIGICAGALRRYLSEFHEVPQESLVAGTPVSVRRAGDGRGNAVAMVIAKLFTDIADPIDRIKLVSRSTTLAKQKFYDLPQVVGDYYGLLTNGPFILQNIIGIAGRSRPPFNLVISNVPGPLAPLYLCGAQVRETYPISLLAHGQALNITVLSSAGRFNVGFVGCRDRLPHMQRLAVYTGEALDEIEAMLGLVVPELQEAK</sequence>
<dbReference type="NCBIfam" id="TIGR02946">
    <property type="entry name" value="acyl_WS_DGAT"/>
    <property type="match status" value="1"/>
</dbReference>
<gene>
    <name evidence="14" type="ORF">OG563_33880</name>
</gene>
<name>A0ABZ1YQW4_9NOCA</name>
<protein>
    <recommendedName>
        <fullName evidence="4 11">Diacylglycerol O-acyltransferase</fullName>
        <ecNumber evidence="4 11">2.3.1.20</ecNumber>
    </recommendedName>
</protein>
<dbReference type="Gene3D" id="3.30.559.10">
    <property type="entry name" value="Chloramphenicol acetyltransferase-like domain"/>
    <property type="match status" value="1"/>
</dbReference>
<dbReference type="Pfam" id="PF03007">
    <property type="entry name" value="WS_DGAT_cat"/>
    <property type="match status" value="1"/>
</dbReference>
<evidence type="ECO:0000256" key="5">
    <source>
        <dbReference type="ARBA" id="ARBA00022516"/>
    </source>
</evidence>
<dbReference type="PANTHER" id="PTHR31650:SF1">
    <property type="entry name" value="WAX ESTER SYNTHASE_DIACYLGLYCEROL ACYLTRANSFERASE 4-RELATED"/>
    <property type="match status" value="1"/>
</dbReference>
<evidence type="ECO:0000256" key="6">
    <source>
        <dbReference type="ARBA" id="ARBA00022679"/>
    </source>
</evidence>
<feature type="domain" description="O-acyltransferase WSD1-like N-terminal" evidence="12">
    <location>
        <begin position="9"/>
        <end position="269"/>
    </location>
</feature>
<reference evidence="14" key="1">
    <citation type="submission" date="2022-10" db="EMBL/GenBank/DDBJ databases">
        <title>The complete genomes of actinobacterial strains from the NBC collection.</title>
        <authorList>
            <person name="Joergensen T.S."/>
            <person name="Alvarez Arevalo M."/>
            <person name="Sterndorff E.B."/>
            <person name="Faurdal D."/>
            <person name="Vuksanovic O."/>
            <person name="Mourched A.-S."/>
            <person name="Charusanti P."/>
            <person name="Shaw S."/>
            <person name="Blin K."/>
            <person name="Weber T."/>
        </authorList>
    </citation>
    <scope>NUCLEOTIDE SEQUENCE</scope>
    <source>
        <strain evidence="14">NBC_01482</strain>
    </source>
</reference>
<accession>A0ABZ1YQW4</accession>
<dbReference type="InterPro" id="IPR014292">
    <property type="entry name" value="Acyl_transf_WS/DGAT"/>
</dbReference>